<proteinExistence type="predicted"/>
<dbReference type="EMBL" id="CSAE01000442">
    <property type="protein sequence ID" value="COW30345.1"/>
    <property type="molecule type" value="Genomic_DNA"/>
</dbReference>
<sequence>MIKFAVDRQRKRIDHYHRGWHQVTGQSLG</sequence>
<dbReference type="Proteomes" id="UP000038802">
    <property type="component" value="Unassembled WGS sequence"/>
</dbReference>
<gene>
    <name evidence="1" type="ORF">ERS007703_03333</name>
</gene>
<accession>A0A0U0RWU8</accession>
<evidence type="ECO:0000313" key="2">
    <source>
        <dbReference type="Proteomes" id="UP000038802"/>
    </source>
</evidence>
<dbReference type="AlphaFoldDB" id="A0A0U0RWU8"/>
<organism evidence="1 2">
    <name type="scientific">Mycobacterium tuberculosis</name>
    <dbReference type="NCBI Taxonomy" id="1773"/>
    <lineage>
        <taxon>Bacteria</taxon>
        <taxon>Bacillati</taxon>
        <taxon>Actinomycetota</taxon>
        <taxon>Actinomycetes</taxon>
        <taxon>Mycobacteriales</taxon>
        <taxon>Mycobacteriaceae</taxon>
        <taxon>Mycobacterium</taxon>
        <taxon>Mycobacterium tuberculosis complex</taxon>
    </lineage>
</organism>
<evidence type="ECO:0000313" key="1">
    <source>
        <dbReference type="EMBL" id="COW30345.1"/>
    </source>
</evidence>
<name>A0A0U0RWU8_MYCTX</name>
<reference evidence="2" key="1">
    <citation type="submission" date="2015-03" db="EMBL/GenBank/DDBJ databases">
        <authorList>
            <consortium name="Pathogen Informatics"/>
        </authorList>
    </citation>
    <scope>NUCLEOTIDE SEQUENCE [LARGE SCALE GENOMIC DNA]</scope>
    <source>
        <strain evidence="2">K00500041</strain>
    </source>
</reference>
<protein>
    <submittedName>
        <fullName evidence="1">Uncharacterized protein</fullName>
    </submittedName>
</protein>